<evidence type="ECO:0000256" key="4">
    <source>
        <dbReference type="ARBA" id="ARBA00022475"/>
    </source>
</evidence>
<dbReference type="PROSITE" id="PS50109">
    <property type="entry name" value="HIS_KIN"/>
    <property type="match status" value="1"/>
</dbReference>
<comment type="caution">
    <text evidence="19">The sequence shown here is derived from an EMBL/GenBank/DDBJ whole genome shotgun (WGS) entry which is preliminary data.</text>
</comment>
<feature type="modified residue" description="Phosphohistidine" evidence="13">
    <location>
        <position position="788"/>
    </location>
</feature>
<dbReference type="CDD" id="cd17546">
    <property type="entry name" value="REC_hyHK_CKI1_RcsC-like"/>
    <property type="match status" value="1"/>
</dbReference>
<dbReference type="InterPro" id="IPR036641">
    <property type="entry name" value="HPT_dom_sf"/>
</dbReference>
<dbReference type="Pfam" id="PF02518">
    <property type="entry name" value="HATPase_c"/>
    <property type="match status" value="1"/>
</dbReference>
<dbReference type="FunFam" id="3.30.565.10:FF:000010">
    <property type="entry name" value="Sensor histidine kinase RcsC"/>
    <property type="match status" value="1"/>
</dbReference>
<keyword evidence="6 14" id="KW-0597">Phosphoprotein</keyword>
<comment type="subcellular location">
    <subcellularLocation>
        <location evidence="2">Cell inner membrane</location>
        <topology evidence="2">Multi-pass membrane protein</topology>
    </subcellularLocation>
</comment>
<dbReference type="InterPro" id="IPR036097">
    <property type="entry name" value="HisK_dim/P_sf"/>
</dbReference>
<dbReference type="SUPFAM" id="SSF52172">
    <property type="entry name" value="CheY-like"/>
    <property type="match status" value="1"/>
</dbReference>
<dbReference type="Gene3D" id="3.40.50.2300">
    <property type="match status" value="1"/>
</dbReference>
<evidence type="ECO:0000256" key="7">
    <source>
        <dbReference type="ARBA" id="ARBA00022679"/>
    </source>
</evidence>
<dbReference type="EC" id="2.7.13.3" evidence="3"/>
<keyword evidence="4" id="KW-1003">Cell membrane</keyword>
<dbReference type="Pfam" id="PF00072">
    <property type="entry name" value="Response_reg"/>
    <property type="match status" value="1"/>
</dbReference>
<keyword evidence="7" id="KW-0808">Transferase</keyword>
<dbReference type="PROSITE" id="PS50894">
    <property type="entry name" value="HPT"/>
    <property type="match status" value="1"/>
</dbReference>
<evidence type="ECO:0000256" key="10">
    <source>
        <dbReference type="ARBA" id="ARBA00022840"/>
    </source>
</evidence>
<dbReference type="RefSeq" id="WP_132127424.1">
    <property type="nucleotide sequence ID" value="NZ_CP042432.1"/>
</dbReference>
<evidence type="ECO:0000313" key="20">
    <source>
        <dbReference type="Proteomes" id="UP000295807"/>
    </source>
</evidence>
<dbReference type="SMART" id="SM00387">
    <property type="entry name" value="HATPase_c"/>
    <property type="match status" value="1"/>
</dbReference>
<dbReference type="SMART" id="SM00388">
    <property type="entry name" value="HisKA"/>
    <property type="match status" value="1"/>
</dbReference>
<dbReference type="CDD" id="cd00082">
    <property type="entry name" value="HisKA"/>
    <property type="match status" value="1"/>
</dbReference>
<dbReference type="InterPro" id="IPR003594">
    <property type="entry name" value="HATPase_dom"/>
</dbReference>
<dbReference type="EMBL" id="SMAD01000001">
    <property type="protein sequence ID" value="TCS89950.1"/>
    <property type="molecule type" value="Genomic_DNA"/>
</dbReference>
<dbReference type="Proteomes" id="UP000295807">
    <property type="component" value="Unassembled WGS sequence"/>
</dbReference>
<dbReference type="GO" id="GO:0005886">
    <property type="term" value="C:plasma membrane"/>
    <property type="evidence" value="ECO:0007669"/>
    <property type="project" value="UniProtKB-SubCell"/>
</dbReference>
<name>A0A4R3KZA3_9SPHI</name>
<dbReference type="GO" id="GO:0000155">
    <property type="term" value="F:phosphorelay sensor kinase activity"/>
    <property type="evidence" value="ECO:0007669"/>
    <property type="project" value="InterPro"/>
</dbReference>
<evidence type="ECO:0000259" key="16">
    <source>
        <dbReference type="PROSITE" id="PS50109"/>
    </source>
</evidence>
<dbReference type="InterPro" id="IPR001789">
    <property type="entry name" value="Sig_transdc_resp-reg_receiver"/>
</dbReference>
<evidence type="ECO:0000256" key="5">
    <source>
        <dbReference type="ARBA" id="ARBA00022519"/>
    </source>
</evidence>
<sequence length="844" mass="94649">MAYPESSTFIRSVKGKVIIAFLVGCIALGLAWGFSRVAFREMMKRVEQLSSPDERLRMVNDLFLDITQLSQSQRMQALLEHKTSLKAISDESEPLIAKLDSLRQFYINNPGQVHRIDSMKDILRERDRLFINYVKVRSGLISGEVLADQMQSLSGLINNTASQIDSTVITTEKKVSTTTVYPTDSLQAAPREPTGLLGRIFGKKKEVEEAMSGRSGEADTALQPRKIIDEVINIKIDTLALAKQDSLIQAVEELMNDIREDQRIRSARFVNREIELLNAGNVLVNEMLGILQEMEQEALQQTELSNAQARQVIHDSIRRVVITMLVFFLITGVLVYLILTDIAKSSTYQEQLEAAKEEAEYHSMAKQRFLSNMSHELRTPLQSIIGYADLLRQQERPDKSDVEAIYRSSGHLLQVVNEVLDYNRIISGNFTFRNEVVNLRELLEEVIAVIRSQAAGKSLRLLSNIDLRGPGLILADPFRLKQILYNLLGNAVKFTDEGQVSLTVTDEPLGRKSRLTFRVADTGVGIPKEDLSRIFQQYEQGGGVSKQPGTGLGLHIVSILAGKMGGTILVNSEPGKGSVFTLNLKFEVAGTILPDTSEKKAPSTGYRGKVWVVDDDQLILEWCRAVFKKHGVRHHCFNLPQEVLHAAWDKEVDIVLVDIRMPVIDGPELCRRLRERIPENVKIFALTAQALPDEQETVLQQGFDGVLMKPFREADLLKLLEGEQTIAPAVQAGEPFMDLSSLEAMTFGDKEEIRKILDRFVEDTGKDISQIYHSIELSDKEKLLLLLHRMAGRTAQIGAKNLAAQFRITEISLRAKSSLEDAHKKEISSLMQEMTALVKNIPLN</sequence>
<evidence type="ECO:0000256" key="14">
    <source>
        <dbReference type="PROSITE-ProRule" id="PRU00169"/>
    </source>
</evidence>
<feature type="domain" description="HPt" evidence="18">
    <location>
        <begin position="749"/>
        <end position="844"/>
    </location>
</feature>
<keyword evidence="9 19" id="KW-0418">Kinase</keyword>
<feature type="domain" description="Histidine kinase" evidence="16">
    <location>
        <begin position="372"/>
        <end position="588"/>
    </location>
</feature>
<evidence type="ECO:0000256" key="8">
    <source>
        <dbReference type="ARBA" id="ARBA00022692"/>
    </source>
</evidence>
<feature type="modified residue" description="4-aspartylphosphate" evidence="14">
    <location>
        <position position="658"/>
    </location>
</feature>
<evidence type="ECO:0000256" key="12">
    <source>
        <dbReference type="ARBA" id="ARBA00023136"/>
    </source>
</evidence>
<evidence type="ECO:0000256" key="15">
    <source>
        <dbReference type="SAM" id="Phobius"/>
    </source>
</evidence>
<dbReference type="Pfam" id="PF00512">
    <property type="entry name" value="HisKA"/>
    <property type="match status" value="1"/>
</dbReference>
<keyword evidence="12 15" id="KW-0472">Membrane</keyword>
<dbReference type="Gene3D" id="1.20.120.160">
    <property type="entry name" value="HPT domain"/>
    <property type="match status" value="1"/>
</dbReference>
<dbReference type="Gene3D" id="3.30.565.10">
    <property type="entry name" value="Histidine kinase-like ATPase, C-terminal domain"/>
    <property type="match status" value="1"/>
</dbReference>
<dbReference type="CDD" id="cd16922">
    <property type="entry name" value="HATPase_EvgS-ArcB-TorS-like"/>
    <property type="match status" value="1"/>
</dbReference>
<evidence type="ECO:0000313" key="19">
    <source>
        <dbReference type="EMBL" id="TCS89950.1"/>
    </source>
</evidence>
<organism evidence="19 20">
    <name type="scientific">Anseongella ginsenosidimutans</name>
    <dbReference type="NCBI Taxonomy" id="496056"/>
    <lineage>
        <taxon>Bacteria</taxon>
        <taxon>Pseudomonadati</taxon>
        <taxon>Bacteroidota</taxon>
        <taxon>Sphingobacteriia</taxon>
        <taxon>Sphingobacteriales</taxon>
        <taxon>Sphingobacteriaceae</taxon>
        <taxon>Anseongella</taxon>
    </lineage>
</organism>
<dbReference type="InterPro" id="IPR003661">
    <property type="entry name" value="HisK_dim/P_dom"/>
</dbReference>
<evidence type="ECO:0000259" key="17">
    <source>
        <dbReference type="PROSITE" id="PS50110"/>
    </source>
</evidence>
<evidence type="ECO:0000256" key="3">
    <source>
        <dbReference type="ARBA" id="ARBA00012438"/>
    </source>
</evidence>
<dbReference type="SMART" id="SM00448">
    <property type="entry name" value="REC"/>
    <property type="match status" value="1"/>
</dbReference>
<evidence type="ECO:0000256" key="9">
    <source>
        <dbReference type="ARBA" id="ARBA00022777"/>
    </source>
</evidence>
<accession>A0A4R3KZA3</accession>
<evidence type="ECO:0000256" key="11">
    <source>
        <dbReference type="ARBA" id="ARBA00022989"/>
    </source>
</evidence>
<keyword evidence="8 15" id="KW-0812">Transmembrane</keyword>
<keyword evidence="20" id="KW-1185">Reference proteome</keyword>
<dbReference type="InterPro" id="IPR011006">
    <property type="entry name" value="CheY-like_superfamily"/>
</dbReference>
<feature type="domain" description="Response regulatory" evidence="17">
    <location>
        <begin position="609"/>
        <end position="724"/>
    </location>
</feature>
<dbReference type="InterPro" id="IPR008207">
    <property type="entry name" value="Sig_transdc_His_kin_Hpt_dom"/>
</dbReference>
<dbReference type="SUPFAM" id="SSF55874">
    <property type="entry name" value="ATPase domain of HSP90 chaperone/DNA topoisomerase II/histidine kinase"/>
    <property type="match status" value="1"/>
</dbReference>
<reference evidence="19 20" key="1">
    <citation type="submission" date="2019-03" db="EMBL/GenBank/DDBJ databases">
        <title>Genomic Encyclopedia of Type Strains, Phase IV (KMG-IV): sequencing the most valuable type-strain genomes for metagenomic binning, comparative biology and taxonomic classification.</title>
        <authorList>
            <person name="Goeker M."/>
        </authorList>
    </citation>
    <scope>NUCLEOTIDE SEQUENCE [LARGE SCALE GENOMIC DNA]</scope>
    <source>
        <strain evidence="19 20">DSM 21100</strain>
    </source>
</reference>
<feature type="transmembrane region" description="Helical" evidence="15">
    <location>
        <begin position="17"/>
        <end position="39"/>
    </location>
</feature>
<evidence type="ECO:0000256" key="2">
    <source>
        <dbReference type="ARBA" id="ARBA00004429"/>
    </source>
</evidence>
<evidence type="ECO:0000256" key="1">
    <source>
        <dbReference type="ARBA" id="ARBA00000085"/>
    </source>
</evidence>
<protein>
    <recommendedName>
        <fullName evidence="3">histidine kinase</fullName>
        <ecNumber evidence="3">2.7.13.3</ecNumber>
    </recommendedName>
</protein>
<keyword evidence="10" id="KW-0067">ATP-binding</keyword>
<dbReference type="OrthoDB" id="9797097at2"/>
<dbReference type="SUPFAM" id="SSF47226">
    <property type="entry name" value="Histidine-containing phosphotransfer domain, HPT domain"/>
    <property type="match status" value="1"/>
</dbReference>
<dbReference type="PRINTS" id="PR00344">
    <property type="entry name" value="BCTRLSENSOR"/>
</dbReference>
<dbReference type="Gene3D" id="1.10.287.130">
    <property type="match status" value="1"/>
</dbReference>
<feature type="transmembrane region" description="Helical" evidence="15">
    <location>
        <begin position="320"/>
        <end position="339"/>
    </location>
</feature>
<evidence type="ECO:0000256" key="6">
    <source>
        <dbReference type="ARBA" id="ARBA00022553"/>
    </source>
</evidence>
<evidence type="ECO:0000259" key="18">
    <source>
        <dbReference type="PROSITE" id="PS50894"/>
    </source>
</evidence>
<gene>
    <name evidence="19" type="ORF">EDD80_101147</name>
</gene>
<keyword evidence="11 15" id="KW-1133">Transmembrane helix</keyword>
<proteinExistence type="predicted"/>
<dbReference type="PANTHER" id="PTHR43047:SF64">
    <property type="entry name" value="HISTIDINE KINASE CONTAINING CHEY-HOMOLOGOUS RECEIVER DOMAIN AND PAS DOMAIN-RELATED"/>
    <property type="match status" value="1"/>
</dbReference>
<evidence type="ECO:0000256" key="13">
    <source>
        <dbReference type="PROSITE-ProRule" id="PRU00110"/>
    </source>
</evidence>
<dbReference type="InterPro" id="IPR004358">
    <property type="entry name" value="Sig_transdc_His_kin-like_C"/>
</dbReference>
<dbReference type="PANTHER" id="PTHR43047">
    <property type="entry name" value="TWO-COMPONENT HISTIDINE PROTEIN KINASE"/>
    <property type="match status" value="1"/>
</dbReference>
<dbReference type="AlphaFoldDB" id="A0A4R3KZA3"/>
<dbReference type="PROSITE" id="PS50110">
    <property type="entry name" value="RESPONSE_REGULATORY"/>
    <property type="match status" value="1"/>
</dbReference>
<dbReference type="InterPro" id="IPR005467">
    <property type="entry name" value="His_kinase_dom"/>
</dbReference>
<dbReference type="InterPro" id="IPR036890">
    <property type="entry name" value="HATPase_C_sf"/>
</dbReference>
<keyword evidence="10" id="KW-0547">Nucleotide-binding</keyword>
<keyword evidence="5" id="KW-0997">Cell inner membrane</keyword>
<dbReference type="SUPFAM" id="SSF47384">
    <property type="entry name" value="Homodimeric domain of signal transducing histidine kinase"/>
    <property type="match status" value="1"/>
</dbReference>
<comment type="catalytic activity">
    <reaction evidence="1">
        <text>ATP + protein L-histidine = ADP + protein N-phospho-L-histidine.</text>
        <dbReference type="EC" id="2.7.13.3"/>
    </reaction>
</comment>